<reference evidence="6 7" key="1">
    <citation type="submission" date="2019-01" db="EMBL/GenBank/DDBJ databases">
        <title>Genome sequencing of the rare red list fungi Fomitopsis rosea.</title>
        <authorList>
            <person name="Buettner E."/>
            <person name="Kellner H."/>
        </authorList>
    </citation>
    <scope>NUCLEOTIDE SEQUENCE [LARGE SCALE GENOMIC DNA]</scope>
    <source>
        <strain evidence="6 7">DSM 105464</strain>
    </source>
</reference>
<feature type="binding site" evidence="4">
    <location>
        <position position="495"/>
    </location>
    <ligand>
        <name>Zn(2+)</name>
        <dbReference type="ChEBI" id="CHEBI:29105"/>
    </ligand>
</feature>
<evidence type="ECO:0000256" key="1">
    <source>
        <dbReference type="ARBA" id="ARBA00006217"/>
    </source>
</evidence>
<keyword evidence="2 4" id="KW-0479">Metal-binding</keyword>
<feature type="binding site" evidence="4">
    <location>
        <position position="442"/>
    </location>
    <ligand>
        <name>Zn(2+)</name>
        <dbReference type="ChEBI" id="CHEBI:29105"/>
    </ligand>
</feature>
<dbReference type="AlphaFoldDB" id="A0A4Y9XYX0"/>
<dbReference type="Proteomes" id="UP000298390">
    <property type="component" value="Unassembled WGS sequence"/>
</dbReference>
<protein>
    <recommendedName>
        <fullName evidence="8">Carbonic anhydrase</fullName>
    </recommendedName>
</protein>
<dbReference type="InterPro" id="IPR036874">
    <property type="entry name" value="Carbonic_anhydrase_sf"/>
</dbReference>
<dbReference type="InterPro" id="IPR032675">
    <property type="entry name" value="LRR_dom_sf"/>
</dbReference>
<organism evidence="6 7">
    <name type="scientific">Rhodofomes roseus</name>
    <dbReference type="NCBI Taxonomy" id="34475"/>
    <lineage>
        <taxon>Eukaryota</taxon>
        <taxon>Fungi</taxon>
        <taxon>Dikarya</taxon>
        <taxon>Basidiomycota</taxon>
        <taxon>Agaricomycotina</taxon>
        <taxon>Agaricomycetes</taxon>
        <taxon>Polyporales</taxon>
        <taxon>Rhodofomes</taxon>
    </lineage>
</organism>
<dbReference type="Gene3D" id="3.40.1050.10">
    <property type="entry name" value="Carbonic anhydrase"/>
    <property type="match status" value="1"/>
</dbReference>
<comment type="similarity">
    <text evidence="1">Belongs to the beta-class carbonic anhydrase family.</text>
</comment>
<feature type="region of interest" description="Disordered" evidence="5">
    <location>
        <begin position="380"/>
        <end position="400"/>
    </location>
</feature>
<gene>
    <name evidence="6" type="ORF">EVJ58_g8744</name>
</gene>
<sequence length="572" mass="63800">MVPPLPIELTDYIIDYLHQYVHSESLGACALTCSAWLPAARYHRFRSLTIKSNDDLEEFAALVASSPAIGPIVHKLRAHRPTPECLLSILPSLPSLTELELYDGKFTRGDLKCIATKFTTVRDLYLEACVLPSLDVLADLLVFFPGLESLAISQLLLSPIPYNAAHPAVGLPSLDRLQTVSINAGFAPRDDELERLYSWLIDTLSPDQLETLEIIRYHDPRPLQPLFDAFGPQGIRHLFLELTYINDKAMRTLFTLKPCVNLQTISITLGTPEPPGPTVDLTWINVLISQLNSPFLEMITLSINGRRILKEGDWKFDSIRALDWKSINHTLQQPILKNLRKFEIHGRGPEEPLQECLEQSCPGAYKRGLFRMIGQFSVPSNIDRESSSDGPGKPQREAERLTRTAMSAEFVKANEKYVADFGDKGSLPIPPSKKLAIVTCMDARLNLYALLGVKEGEAHIIRNAGGIAKDALRSIIISQRLLGTREIAVIHHTSCGMISFKTPQLRSLIKESDPSNPAVQAVDEIDFLEFSDLDQSVKDDVAWLKVNPLVLPESQITGWVYDVETGTIRQIV</sequence>
<dbReference type="Gene3D" id="3.80.10.10">
    <property type="entry name" value="Ribonuclease Inhibitor"/>
    <property type="match status" value="1"/>
</dbReference>
<dbReference type="PANTHER" id="PTHR43175:SF3">
    <property type="entry name" value="CARBON DISULFIDE HYDROLASE"/>
    <property type="match status" value="1"/>
</dbReference>
<dbReference type="EMBL" id="SEKV01000675">
    <property type="protein sequence ID" value="TFY54643.1"/>
    <property type="molecule type" value="Genomic_DNA"/>
</dbReference>
<feature type="binding site" evidence="4">
    <location>
        <position position="492"/>
    </location>
    <ligand>
        <name>Zn(2+)</name>
        <dbReference type="ChEBI" id="CHEBI:29105"/>
    </ligand>
</feature>
<name>A0A4Y9XYX0_9APHY</name>
<evidence type="ECO:0000256" key="2">
    <source>
        <dbReference type="ARBA" id="ARBA00022723"/>
    </source>
</evidence>
<evidence type="ECO:0000313" key="7">
    <source>
        <dbReference type="Proteomes" id="UP000298390"/>
    </source>
</evidence>
<dbReference type="CDD" id="cd03379">
    <property type="entry name" value="beta_CA_cladeD"/>
    <property type="match status" value="1"/>
</dbReference>
<accession>A0A4Y9XYX0</accession>
<keyword evidence="3 4" id="KW-0862">Zinc</keyword>
<evidence type="ECO:0000256" key="3">
    <source>
        <dbReference type="ARBA" id="ARBA00022833"/>
    </source>
</evidence>
<dbReference type="PANTHER" id="PTHR43175">
    <property type="entry name" value="CARBONIC ANHYDRASE"/>
    <property type="match status" value="1"/>
</dbReference>
<evidence type="ECO:0000256" key="5">
    <source>
        <dbReference type="SAM" id="MobiDB-lite"/>
    </source>
</evidence>
<proteinExistence type="inferred from homology"/>
<dbReference type="InterPro" id="IPR001765">
    <property type="entry name" value="Carbonic_anhydrase"/>
</dbReference>
<dbReference type="SUPFAM" id="SSF52047">
    <property type="entry name" value="RNI-like"/>
    <property type="match status" value="1"/>
</dbReference>
<dbReference type="SUPFAM" id="SSF53056">
    <property type="entry name" value="beta-carbonic anhydrase, cab"/>
    <property type="match status" value="1"/>
</dbReference>
<dbReference type="SMART" id="SM00947">
    <property type="entry name" value="Pro_CA"/>
    <property type="match status" value="1"/>
</dbReference>
<dbReference type="GO" id="GO:0004089">
    <property type="term" value="F:carbonate dehydratase activity"/>
    <property type="evidence" value="ECO:0007669"/>
    <property type="project" value="InterPro"/>
</dbReference>
<dbReference type="Pfam" id="PF00484">
    <property type="entry name" value="Pro_CA"/>
    <property type="match status" value="1"/>
</dbReference>
<comment type="caution">
    <text evidence="6">The sequence shown here is derived from an EMBL/GenBank/DDBJ whole genome shotgun (WGS) entry which is preliminary data.</text>
</comment>
<dbReference type="STRING" id="34475.A0A4Y9XYX0"/>
<dbReference type="GO" id="GO:0008270">
    <property type="term" value="F:zinc ion binding"/>
    <property type="evidence" value="ECO:0007669"/>
    <property type="project" value="InterPro"/>
</dbReference>
<comment type="cofactor">
    <cofactor evidence="4">
        <name>Zn(2+)</name>
        <dbReference type="ChEBI" id="CHEBI:29105"/>
    </cofactor>
    <text evidence="4">Binds 1 zinc ion per subunit.</text>
</comment>
<evidence type="ECO:0000313" key="6">
    <source>
        <dbReference type="EMBL" id="TFY54643.1"/>
    </source>
</evidence>
<evidence type="ECO:0008006" key="8">
    <source>
        <dbReference type="Google" id="ProtNLM"/>
    </source>
</evidence>
<feature type="binding site" evidence="4">
    <location>
        <position position="440"/>
    </location>
    <ligand>
        <name>Zn(2+)</name>
        <dbReference type="ChEBI" id="CHEBI:29105"/>
    </ligand>
</feature>
<evidence type="ECO:0000256" key="4">
    <source>
        <dbReference type="PIRSR" id="PIRSR601765-1"/>
    </source>
</evidence>